<feature type="region of interest" description="Disordered" evidence="1">
    <location>
        <begin position="1"/>
        <end position="168"/>
    </location>
</feature>
<dbReference type="AlphaFoldDB" id="W4K2W3"/>
<feature type="compositionally biased region" description="Basic and acidic residues" evidence="1">
    <location>
        <begin position="66"/>
        <end position="80"/>
    </location>
</feature>
<protein>
    <submittedName>
        <fullName evidence="2">Uncharacterized protein</fullName>
    </submittedName>
</protein>
<evidence type="ECO:0000256" key="1">
    <source>
        <dbReference type="SAM" id="MobiDB-lite"/>
    </source>
</evidence>
<evidence type="ECO:0000313" key="3">
    <source>
        <dbReference type="Proteomes" id="UP000030671"/>
    </source>
</evidence>
<proteinExistence type="predicted"/>
<organism evidence="2 3">
    <name type="scientific">Heterobasidion irregulare (strain TC 32-1)</name>
    <dbReference type="NCBI Taxonomy" id="747525"/>
    <lineage>
        <taxon>Eukaryota</taxon>
        <taxon>Fungi</taxon>
        <taxon>Dikarya</taxon>
        <taxon>Basidiomycota</taxon>
        <taxon>Agaricomycotina</taxon>
        <taxon>Agaricomycetes</taxon>
        <taxon>Russulales</taxon>
        <taxon>Bondarzewiaceae</taxon>
        <taxon>Heterobasidion</taxon>
        <taxon>Heterobasidion annosum species complex</taxon>
    </lineage>
</organism>
<dbReference type="GeneID" id="20665923"/>
<keyword evidence="3" id="KW-1185">Reference proteome</keyword>
<sequence length="483" mass="51415">MTSTASRAACESGHSPQRRGVPSARTLYLPPSTEAQDDPRMTRPAGQTRGGRAHTAAAAFQGTEPRMTDDDGGAREDRARCQKAADTTTVDSLGPSAQRAPMLSPHQAVELSRCRAAEPSTRGTRICQTSKQQSSGSIEQHQAVKPSTRGTGDRAHATPEATPRGPVPAGAALILASHAVTLSSYRQAAQTERCVQALAAGAPRRAVRPAPQERVRRCPAVYIHDTSGIAIQLAERTSNNKGSPLAPVFIRPPARPPTSVVVAPAVAPDMKPMRPGLASAISTPSVESVPNPGSSYLYERSGRAERCTRVVIHIPEDSRRVRPARRAIRGARIGPSRRRRGSAAGGAACPSRTGPTMPGGLRARCVGYRDPTRRADEEQQGPLALVDIRPHSRFRPDGYANARRASQKEQIGLTSRARTTRTCAAQYLSGVIPLRSPQARSQAQSQSQPSPQIREPACSATSLLLFPISSEIRSAAPASDTRT</sequence>
<feature type="compositionally biased region" description="Polar residues" evidence="1">
    <location>
        <begin position="121"/>
        <end position="140"/>
    </location>
</feature>
<feature type="region of interest" description="Disordered" evidence="1">
    <location>
        <begin position="335"/>
        <end position="362"/>
    </location>
</feature>
<feature type="region of interest" description="Disordered" evidence="1">
    <location>
        <begin position="436"/>
        <end position="456"/>
    </location>
</feature>
<feature type="compositionally biased region" description="Low complexity" evidence="1">
    <location>
        <begin position="436"/>
        <end position="452"/>
    </location>
</feature>
<dbReference type="InParanoid" id="W4K2W3"/>
<accession>W4K2W3</accession>
<dbReference type="HOGENOM" id="CLU_565060_0_0_1"/>
<feature type="compositionally biased region" description="Low complexity" evidence="1">
    <location>
        <begin position="53"/>
        <end position="63"/>
    </location>
</feature>
<gene>
    <name evidence="2" type="ORF">HETIRDRAFT_103690</name>
</gene>
<dbReference type="EMBL" id="KI925460">
    <property type="protein sequence ID" value="ETW79690.1"/>
    <property type="molecule type" value="Genomic_DNA"/>
</dbReference>
<feature type="region of interest" description="Disordered" evidence="1">
    <location>
        <begin position="398"/>
        <end position="417"/>
    </location>
</feature>
<name>W4K2W3_HETIT</name>
<dbReference type="Proteomes" id="UP000030671">
    <property type="component" value="Unassembled WGS sequence"/>
</dbReference>
<reference evidence="2 3" key="1">
    <citation type="journal article" date="2012" name="New Phytol.">
        <title>Insight into trade-off between wood decay and parasitism from the genome of a fungal forest pathogen.</title>
        <authorList>
            <person name="Olson A."/>
            <person name="Aerts A."/>
            <person name="Asiegbu F."/>
            <person name="Belbahri L."/>
            <person name="Bouzid O."/>
            <person name="Broberg A."/>
            <person name="Canback B."/>
            <person name="Coutinho P.M."/>
            <person name="Cullen D."/>
            <person name="Dalman K."/>
            <person name="Deflorio G."/>
            <person name="van Diepen L.T."/>
            <person name="Dunand C."/>
            <person name="Duplessis S."/>
            <person name="Durling M."/>
            <person name="Gonthier P."/>
            <person name="Grimwood J."/>
            <person name="Fossdal C.G."/>
            <person name="Hansson D."/>
            <person name="Henrissat B."/>
            <person name="Hietala A."/>
            <person name="Himmelstrand K."/>
            <person name="Hoffmeister D."/>
            <person name="Hogberg N."/>
            <person name="James T.Y."/>
            <person name="Karlsson M."/>
            <person name="Kohler A."/>
            <person name="Kues U."/>
            <person name="Lee Y.H."/>
            <person name="Lin Y.C."/>
            <person name="Lind M."/>
            <person name="Lindquist E."/>
            <person name="Lombard V."/>
            <person name="Lucas S."/>
            <person name="Lunden K."/>
            <person name="Morin E."/>
            <person name="Murat C."/>
            <person name="Park J."/>
            <person name="Raffaello T."/>
            <person name="Rouze P."/>
            <person name="Salamov A."/>
            <person name="Schmutz J."/>
            <person name="Solheim H."/>
            <person name="Stahlberg J."/>
            <person name="Velez H."/>
            <person name="de Vries R.P."/>
            <person name="Wiebenga A."/>
            <person name="Woodward S."/>
            <person name="Yakovlev I."/>
            <person name="Garbelotto M."/>
            <person name="Martin F."/>
            <person name="Grigoriev I.V."/>
            <person name="Stenlid J."/>
        </authorList>
    </citation>
    <scope>NUCLEOTIDE SEQUENCE [LARGE SCALE GENOMIC DNA]</scope>
    <source>
        <strain evidence="2 3">TC 32-1</strain>
    </source>
</reference>
<dbReference type="KEGG" id="hir:HETIRDRAFT_103690"/>
<dbReference type="RefSeq" id="XP_009548253.1">
    <property type="nucleotide sequence ID" value="XM_009549958.1"/>
</dbReference>
<evidence type="ECO:0000313" key="2">
    <source>
        <dbReference type="EMBL" id="ETW79690.1"/>
    </source>
</evidence>